<keyword evidence="1" id="KW-0001">2Fe-2S</keyword>
<evidence type="ECO:0000259" key="5">
    <source>
        <dbReference type="SMART" id="SM00704"/>
    </source>
</evidence>
<dbReference type="SMART" id="SM00704">
    <property type="entry name" value="ZnF_CDGSH"/>
    <property type="match status" value="2"/>
</dbReference>
<proteinExistence type="predicted"/>
<keyword evidence="2" id="KW-0479">Metal-binding</keyword>
<dbReference type="Pfam" id="PF09360">
    <property type="entry name" value="zf-CDGSH"/>
    <property type="match status" value="1"/>
</dbReference>
<organism evidence="6 7">
    <name type="scientific">Halospina denitrificans</name>
    <dbReference type="NCBI Taxonomy" id="332522"/>
    <lineage>
        <taxon>Bacteria</taxon>
        <taxon>Pseudomonadati</taxon>
        <taxon>Pseudomonadota</taxon>
        <taxon>Gammaproteobacteria</taxon>
        <taxon>Halospina</taxon>
    </lineage>
</organism>
<keyword evidence="7" id="KW-1185">Reference proteome</keyword>
<dbReference type="GO" id="GO:0005737">
    <property type="term" value="C:cytoplasm"/>
    <property type="evidence" value="ECO:0007669"/>
    <property type="project" value="UniProtKB-ARBA"/>
</dbReference>
<keyword evidence="3" id="KW-0408">Iron</keyword>
<dbReference type="PANTHER" id="PTHR46491">
    <property type="entry name" value="CDGSH IRON SULFUR DOMAIN PROTEIN HOMOLOG"/>
    <property type="match status" value="1"/>
</dbReference>
<feature type="domain" description="Iron-binding zinc finger CDGSH type" evidence="5">
    <location>
        <begin position="9"/>
        <end position="46"/>
    </location>
</feature>
<evidence type="ECO:0000256" key="3">
    <source>
        <dbReference type="ARBA" id="ARBA00023004"/>
    </source>
</evidence>
<evidence type="ECO:0000256" key="1">
    <source>
        <dbReference type="ARBA" id="ARBA00022714"/>
    </source>
</evidence>
<dbReference type="InterPro" id="IPR018967">
    <property type="entry name" value="FeS-contain_CDGSH-typ"/>
</dbReference>
<keyword evidence="4" id="KW-0411">Iron-sulfur</keyword>
<dbReference type="GO" id="GO:0051537">
    <property type="term" value="F:2 iron, 2 sulfur cluster binding"/>
    <property type="evidence" value="ECO:0007669"/>
    <property type="project" value="UniProtKB-KW"/>
</dbReference>
<dbReference type="InterPro" id="IPR052950">
    <property type="entry name" value="CISD"/>
</dbReference>
<evidence type="ECO:0000256" key="2">
    <source>
        <dbReference type="ARBA" id="ARBA00022723"/>
    </source>
</evidence>
<dbReference type="PANTHER" id="PTHR46491:SF3">
    <property type="entry name" value="CDGSH IRON-SULFUR DOMAIN-CONTAINING PROTEIN 3, MITOCHONDRIAL"/>
    <property type="match status" value="1"/>
</dbReference>
<dbReference type="GO" id="GO:0046872">
    <property type="term" value="F:metal ion binding"/>
    <property type="evidence" value="ECO:0007669"/>
    <property type="project" value="UniProtKB-KW"/>
</dbReference>
<dbReference type="InterPro" id="IPR042216">
    <property type="entry name" value="MitoNEET_CISD"/>
</dbReference>
<sequence length="80" mass="8435">MTEPVIAQKAPFAVQVEAGKKLMWCACGRSESQPFCDGSHKGTGITPVAYTPEEAGTLYFCGCKQTGTPPLCDGSHKNLG</sequence>
<evidence type="ECO:0000313" key="7">
    <source>
        <dbReference type="Proteomes" id="UP000295830"/>
    </source>
</evidence>
<dbReference type="AlphaFoldDB" id="A0A4R7JQD9"/>
<dbReference type="OrthoDB" id="9795032at2"/>
<dbReference type="Gene3D" id="3.40.5.90">
    <property type="entry name" value="CDGSH iron-sulfur domain, mitoNEET-type"/>
    <property type="match status" value="2"/>
</dbReference>
<dbReference type="EMBL" id="SOAX01000004">
    <property type="protein sequence ID" value="TDT40401.1"/>
    <property type="molecule type" value="Genomic_DNA"/>
</dbReference>
<name>A0A4R7JQD9_9GAMM</name>
<gene>
    <name evidence="6" type="ORF">DES49_2167</name>
</gene>
<evidence type="ECO:0000313" key="6">
    <source>
        <dbReference type="EMBL" id="TDT40401.1"/>
    </source>
</evidence>
<evidence type="ECO:0000256" key="4">
    <source>
        <dbReference type="ARBA" id="ARBA00023014"/>
    </source>
</evidence>
<reference evidence="6 7" key="1">
    <citation type="submission" date="2019-03" db="EMBL/GenBank/DDBJ databases">
        <title>Genomic Encyclopedia of Type Strains, Phase IV (KMG-IV): sequencing the most valuable type-strain genomes for metagenomic binning, comparative biology and taxonomic classification.</title>
        <authorList>
            <person name="Goeker M."/>
        </authorList>
    </citation>
    <scope>NUCLEOTIDE SEQUENCE [LARGE SCALE GENOMIC DNA]</scope>
    <source>
        <strain evidence="6 7">DSM 15505</strain>
    </source>
</reference>
<dbReference type="Proteomes" id="UP000295830">
    <property type="component" value="Unassembled WGS sequence"/>
</dbReference>
<dbReference type="RefSeq" id="WP_133736403.1">
    <property type="nucleotide sequence ID" value="NZ_SOAX01000004.1"/>
</dbReference>
<accession>A0A4R7JQD9</accession>
<protein>
    <submittedName>
        <fullName evidence="6">Iron-binding CDGSH zinc finger protein</fullName>
    </submittedName>
</protein>
<comment type="caution">
    <text evidence="6">The sequence shown here is derived from an EMBL/GenBank/DDBJ whole genome shotgun (WGS) entry which is preliminary data.</text>
</comment>
<feature type="domain" description="Iron-binding zinc finger CDGSH type" evidence="5">
    <location>
        <begin position="47"/>
        <end position="80"/>
    </location>
</feature>